<evidence type="ECO:0000313" key="4">
    <source>
        <dbReference type="Proteomes" id="UP001597215"/>
    </source>
</evidence>
<comment type="caution">
    <text evidence="3">The sequence shown here is derived from an EMBL/GenBank/DDBJ whole genome shotgun (WGS) entry which is preliminary data.</text>
</comment>
<dbReference type="EMBL" id="JBHUEL010000008">
    <property type="protein sequence ID" value="MFD1766878.1"/>
    <property type="molecule type" value="Genomic_DNA"/>
</dbReference>
<dbReference type="InterPro" id="IPR013099">
    <property type="entry name" value="K_chnl_dom"/>
</dbReference>
<proteinExistence type="predicted"/>
<dbReference type="Gene3D" id="1.10.287.70">
    <property type="match status" value="1"/>
</dbReference>
<feature type="transmembrane region" description="Helical" evidence="1">
    <location>
        <begin position="48"/>
        <end position="66"/>
    </location>
</feature>
<reference evidence="4" key="1">
    <citation type="journal article" date="2019" name="Int. J. Syst. Evol. Microbiol.">
        <title>The Global Catalogue of Microorganisms (GCM) 10K type strain sequencing project: providing services to taxonomists for standard genome sequencing and annotation.</title>
        <authorList>
            <consortium name="The Broad Institute Genomics Platform"/>
            <consortium name="The Broad Institute Genome Sequencing Center for Infectious Disease"/>
            <person name="Wu L."/>
            <person name="Ma J."/>
        </authorList>
    </citation>
    <scope>NUCLEOTIDE SEQUENCE [LARGE SCALE GENOMIC DNA]</scope>
    <source>
        <strain evidence="4">CGMCC 1.12449</strain>
    </source>
</reference>
<dbReference type="Pfam" id="PF07885">
    <property type="entry name" value="Ion_trans_2"/>
    <property type="match status" value="1"/>
</dbReference>
<organism evidence="3 4">
    <name type="scientific">Sphingorhabdus buctiana</name>
    <dbReference type="NCBI Taxonomy" id="1508805"/>
    <lineage>
        <taxon>Bacteria</taxon>
        <taxon>Pseudomonadati</taxon>
        <taxon>Pseudomonadota</taxon>
        <taxon>Alphaproteobacteria</taxon>
        <taxon>Sphingomonadales</taxon>
        <taxon>Sphingomonadaceae</taxon>
        <taxon>Sphingorhabdus</taxon>
    </lineage>
</organism>
<dbReference type="SUPFAM" id="SSF81324">
    <property type="entry name" value="Voltage-gated potassium channels"/>
    <property type="match status" value="1"/>
</dbReference>
<feature type="transmembrane region" description="Helical" evidence="1">
    <location>
        <begin position="72"/>
        <end position="96"/>
    </location>
</feature>
<evidence type="ECO:0000259" key="2">
    <source>
        <dbReference type="Pfam" id="PF07885"/>
    </source>
</evidence>
<feature type="domain" description="Potassium channel" evidence="2">
    <location>
        <begin position="71"/>
        <end position="136"/>
    </location>
</feature>
<keyword evidence="1" id="KW-0812">Transmembrane</keyword>
<protein>
    <submittedName>
        <fullName evidence="3">Ion channel</fullName>
    </submittedName>
</protein>
<evidence type="ECO:0000313" key="3">
    <source>
        <dbReference type="EMBL" id="MFD1766878.1"/>
    </source>
</evidence>
<feature type="transmembrane region" description="Helical" evidence="1">
    <location>
        <begin position="108"/>
        <end position="135"/>
    </location>
</feature>
<keyword evidence="1" id="KW-1133">Transmembrane helix</keyword>
<keyword evidence="4" id="KW-1185">Reference proteome</keyword>
<feature type="transmembrane region" description="Helical" evidence="1">
    <location>
        <begin position="6"/>
        <end position="27"/>
    </location>
</feature>
<gene>
    <name evidence="3" type="ORF">ACFSAG_08490</name>
</gene>
<dbReference type="Proteomes" id="UP001597215">
    <property type="component" value="Unassembled WGS sequence"/>
</dbReference>
<keyword evidence="1" id="KW-0472">Membrane</keyword>
<name>A0ABW4MCW4_9SPHN</name>
<sequence length="140" mass="15709">MLFYLAISTMMVFLTVTIHGLGLNLLAHFIRSEEHEERVHHVPKLSRRSLFFTLALVLGLFVLHGLEIWLYAFLFMAVGAIATLETAVYFSTISYAGIGFDDSYIQPAWRLVAGIEGINGLLLLGWSTAFFVTLVTRLGR</sequence>
<evidence type="ECO:0000256" key="1">
    <source>
        <dbReference type="SAM" id="Phobius"/>
    </source>
</evidence>
<dbReference type="RefSeq" id="WP_381513509.1">
    <property type="nucleotide sequence ID" value="NZ_JBHUEL010000008.1"/>
</dbReference>
<accession>A0ABW4MCW4</accession>